<evidence type="ECO:0000313" key="2">
    <source>
        <dbReference type="EMBL" id="NIJ18245.1"/>
    </source>
</evidence>
<evidence type="ECO:0000313" key="3">
    <source>
        <dbReference type="Proteomes" id="UP000576821"/>
    </source>
</evidence>
<evidence type="ECO:0000259" key="1">
    <source>
        <dbReference type="Pfam" id="PF13577"/>
    </source>
</evidence>
<dbReference type="RefSeq" id="WP_167305105.1">
    <property type="nucleotide sequence ID" value="NZ_JAASQR010000004.1"/>
</dbReference>
<feature type="domain" description="SnoaL-like" evidence="1">
    <location>
        <begin position="5"/>
        <end position="131"/>
    </location>
</feature>
<proteinExistence type="predicted"/>
<sequence length="155" mass="17777">MLSLQEISDRMEISDLLTNYSHAIDFRDWDALDDVFTPDATIDYSETGGAKGSYAEIKAWLPGALERFPRYQHMIATTKLDLEGDTARSRTVLFNPMVYKGEDDVEKVFFIGLWYRDRLVRTDKGWRIAERYEEMGYSYNTPEMPPVPSGGDSAV</sequence>
<gene>
    <name evidence="2" type="ORF">FHS54_003245</name>
</gene>
<protein>
    <submittedName>
        <fullName evidence="2">3-phenylpropionate/cinnamic acid dioxygenase small subunit</fullName>
    </submittedName>
</protein>
<keyword evidence="2" id="KW-0560">Oxidoreductase</keyword>
<name>A0A846MH86_9SPHN</name>
<accession>A0A846MH86</accession>
<dbReference type="Gene3D" id="3.10.450.50">
    <property type="match status" value="1"/>
</dbReference>
<reference evidence="2 3" key="1">
    <citation type="submission" date="2020-03" db="EMBL/GenBank/DDBJ databases">
        <title>Genomic Encyclopedia of Type Strains, Phase IV (KMG-IV): sequencing the most valuable type-strain genomes for metagenomic binning, comparative biology and taxonomic classification.</title>
        <authorList>
            <person name="Goeker M."/>
        </authorList>
    </citation>
    <scope>NUCLEOTIDE SEQUENCE [LARGE SCALE GENOMIC DNA]</scope>
    <source>
        <strain evidence="2 3">DSM 21299</strain>
    </source>
</reference>
<dbReference type="GO" id="GO:0051213">
    <property type="term" value="F:dioxygenase activity"/>
    <property type="evidence" value="ECO:0007669"/>
    <property type="project" value="UniProtKB-KW"/>
</dbReference>
<organism evidence="2 3">
    <name type="scientific">Sphingobium vermicomposti</name>
    <dbReference type="NCBI Taxonomy" id="529005"/>
    <lineage>
        <taxon>Bacteria</taxon>
        <taxon>Pseudomonadati</taxon>
        <taxon>Pseudomonadota</taxon>
        <taxon>Alphaproteobacteria</taxon>
        <taxon>Sphingomonadales</taxon>
        <taxon>Sphingomonadaceae</taxon>
        <taxon>Sphingobium</taxon>
    </lineage>
</organism>
<dbReference type="Pfam" id="PF13577">
    <property type="entry name" value="SnoaL_4"/>
    <property type="match status" value="1"/>
</dbReference>
<dbReference type="CDD" id="cd00531">
    <property type="entry name" value="NTF2_like"/>
    <property type="match status" value="1"/>
</dbReference>
<dbReference type="InterPro" id="IPR032710">
    <property type="entry name" value="NTF2-like_dom_sf"/>
</dbReference>
<dbReference type="InterPro" id="IPR037401">
    <property type="entry name" value="SnoaL-like"/>
</dbReference>
<dbReference type="Proteomes" id="UP000576821">
    <property type="component" value="Unassembled WGS sequence"/>
</dbReference>
<keyword evidence="3" id="KW-1185">Reference proteome</keyword>
<dbReference type="EMBL" id="JAASQR010000004">
    <property type="protein sequence ID" value="NIJ18245.1"/>
    <property type="molecule type" value="Genomic_DNA"/>
</dbReference>
<keyword evidence="2" id="KW-0223">Dioxygenase</keyword>
<dbReference type="AlphaFoldDB" id="A0A846MH86"/>
<comment type="caution">
    <text evidence="2">The sequence shown here is derived from an EMBL/GenBank/DDBJ whole genome shotgun (WGS) entry which is preliminary data.</text>
</comment>
<dbReference type="SUPFAM" id="SSF54427">
    <property type="entry name" value="NTF2-like"/>
    <property type="match status" value="1"/>
</dbReference>